<evidence type="ECO:0000256" key="6">
    <source>
        <dbReference type="ARBA" id="ARBA00022989"/>
    </source>
</evidence>
<dbReference type="GO" id="GO:0005886">
    <property type="term" value="C:plasma membrane"/>
    <property type="evidence" value="ECO:0007669"/>
    <property type="project" value="UniProtKB-SubCell"/>
</dbReference>
<dbReference type="InterPro" id="IPR002898">
    <property type="entry name" value="MotA_ExbB_proton_chnl"/>
</dbReference>
<protein>
    <submittedName>
        <fullName evidence="11">Flagellar motor protein MotA</fullName>
    </submittedName>
</protein>
<dbReference type="AlphaFoldDB" id="A0A227KKD1"/>
<dbReference type="RefSeq" id="WP_066595099.1">
    <property type="nucleotide sequence ID" value="NZ_CAJTBZ010000002.1"/>
</dbReference>
<feature type="transmembrane region" description="Helical" evidence="9">
    <location>
        <begin position="143"/>
        <end position="173"/>
    </location>
</feature>
<keyword evidence="12" id="KW-1185">Reference proteome</keyword>
<dbReference type="Pfam" id="PF01618">
    <property type="entry name" value="MotA_ExbB"/>
    <property type="match status" value="1"/>
</dbReference>
<comment type="similarity">
    <text evidence="8">Belongs to the exbB/tolQ family.</text>
</comment>
<evidence type="ECO:0000256" key="1">
    <source>
        <dbReference type="ARBA" id="ARBA00004651"/>
    </source>
</evidence>
<keyword evidence="4 9" id="KW-0812">Transmembrane</keyword>
<dbReference type="GeneID" id="78362682"/>
<evidence type="ECO:0000313" key="12">
    <source>
        <dbReference type="Proteomes" id="UP000214610"/>
    </source>
</evidence>
<feature type="transmembrane region" description="Helical" evidence="9">
    <location>
        <begin position="107"/>
        <end position="131"/>
    </location>
</feature>
<dbReference type="PANTHER" id="PTHR30625:SF15">
    <property type="entry name" value="BIOPOLYMER TRANSPORT PROTEIN EXBB"/>
    <property type="match status" value="1"/>
</dbReference>
<dbReference type="PANTHER" id="PTHR30625">
    <property type="entry name" value="PROTEIN TOLQ"/>
    <property type="match status" value="1"/>
</dbReference>
<evidence type="ECO:0000256" key="7">
    <source>
        <dbReference type="ARBA" id="ARBA00023136"/>
    </source>
</evidence>
<comment type="subcellular location">
    <subcellularLocation>
        <location evidence="1">Cell membrane</location>
        <topology evidence="1">Multi-pass membrane protein</topology>
    </subcellularLocation>
    <subcellularLocation>
        <location evidence="8">Membrane</location>
        <topology evidence="8">Multi-pass membrane protein</topology>
    </subcellularLocation>
</comment>
<name>A0A227KKD1_9BURK</name>
<evidence type="ECO:0000256" key="8">
    <source>
        <dbReference type="RuleBase" id="RU004057"/>
    </source>
</evidence>
<keyword evidence="6 9" id="KW-1133">Transmembrane helix</keyword>
<dbReference type="InterPro" id="IPR050790">
    <property type="entry name" value="ExbB/TolQ_transport"/>
</dbReference>
<comment type="caution">
    <text evidence="11">The sequence shown here is derived from an EMBL/GenBank/DDBJ whole genome shotgun (WGS) entry which is preliminary data.</text>
</comment>
<evidence type="ECO:0000259" key="10">
    <source>
        <dbReference type="Pfam" id="PF01618"/>
    </source>
</evidence>
<gene>
    <name evidence="11" type="ORF">ADH67_07690</name>
</gene>
<evidence type="ECO:0000256" key="4">
    <source>
        <dbReference type="ARBA" id="ARBA00022692"/>
    </source>
</evidence>
<keyword evidence="11" id="KW-0282">Flagellum</keyword>
<keyword evidence="11" id="KW-0969">Cilium</keyword>
<reference evidence="12" key="1">
    <citation type="submission" date="2017-05" db="EMBL/GenBank/DDBJ databases">
        <title>Improved OligoMM genomes.</title>
        <authorList>
            <person name="Garzetti D."/>
        </authorList>
    </citation>
    <scope>NUCLEOTIDE SEQUENCE [LARGE SCALE GENOMIC DNA]</scope>
    <source>
        <strain evidence="12">YL45</strain>
    </source>
</reference>
<dbReference type="Proteomes" id="UP000214610">
    <property type="component" value="Unassembled WGS sequence"/>
</dbReference>
<sequence>MNFKEIYDLIGGAGVMLILVGIAACYITIWNVIYLQGVLRRFKKSKIGKDRSSSRELHDKFGASTNPLICIVRDIVTTHSAHSEDIRAEVSYLFHKNFKPVNNALTWLKLFAAISPLLGLLGTVLGMVQVFKTIAASASPDSALLAAGIWTALITTVMGLVVAIPALMAYYYLFLKVKEMRIEAVEYSYRAIELSKPDSPASVVCKHPNASCVLHGKQALSA</sequence>
<dbReference type="GO" id="GO:0017038">
    <property type="term" value="P:protein import"/>
    <property type="evidence" value="ECO:0007669"/>
    <property type="project" value="TreeGrafter"/>
</dbReference>
<evidence type="ECO:0000256" key="9">
    <source>
        <dbReference type="SAM" id="Phobius"/>
    </source>
</evidence>
<evidence type="ECO:0000256" key="2">
    <source>
        <dbReference type="ARBA" id="ARBA00022448"/>
    </source>
</evidence>
<feature type="domain" description="MotA/TolQ/ExbB proton channel" evidence="10">
    <location>
        <begin position="80"/>
        <end position="180"/>
    </location>
</feature>
<accession>A0A227KKD1</accession>
<evidence type="ECO:0000256" key="3">
    <source>
        <dbReference type="ARBA" id="ARBA00022475"/>
    </source>
</evidence>
<keyword evidence="3" id="KW-1003">Cell membrane</keyword>
<keyword evidence="5 8" id="KW-0653">Protein transport</keyword>
<proteinExistence type="inferred from homology"/>
<dbReference type="PROSITE" id="PS51257">
    <property type="entry name" value="PROKAR_LIPOPROTEIN"/>
    <property type="match status" value="1"/>
</dbReference>
<organism evidence="11 12">
    <name type="scientific">Turicimonas muris</name>
    <dbReference type="NCBI Taxonomy" id="1796652"/>
    <lineage>
        <taxon>Bacteria</taxon>
        <taxon>Pseudomonadati</taxon>
        <taxon>Pseudomonadota</taxon>
        <taxon>Betaproteobacteria</taxon>
        <taxon>Burkholderiales</taxon>
        <taxon>Sutterellaceae</taxon>
        <taxon>Turicimonas</taxon>
    </lineage>
</organism>
<evidence type="ECO:0000313" key="11">
    <source>
        <dbReference type="EMBL" id="OXE47659.1"/>
    </source>
</evidence>
<keyword evidence="11" id="KW-0966">Cell projection</keyword>
<feature type="transmembrane region" description="Helical" evidence="9">
    <location>
        <begin position="12"/>
        <end position="35"/>
    </location>
</feature>
<evidence type="ECO:0000256" key="5">
    <source>
        <dbReference type="ARBA" id="ARBA00022927"/>
    </source>
</evidence>
<keyword evidence="2 8" id="KW-0813">Transport</keyword>
<dbReference type="EMBL" id="NHMP01000004">
    <property type="protein sequence ID" value="OXE47659.1"/>
    <property type="molecule type" value="Genomic_DNA"/>
</dbReference>
<keyword evidence="7 9" id="KW-0472">Membrane</keyword>